<keyword evidence="1" id="KW-0808">Transferase</keyword>
<feature type="region of interest" description="Disordered" evidence="6">
    <location>
        <begin position="843"/>
        <end position="863"/>
    </location>
</feature>
<evidence type="ECO:0000256" key="5">
    <source>
        <dbReference type="PROSITE-ProRule" id="PRU10141"/>
    </source>
</evidence>
<dbReference type="InterPro" id="IPR000719">
    <property type="entry name" value="Prot_kinase_dom"/>
</dbReference>
<dbReference type="PROSITE" id="PS00108">
    <property type="entry name" value="PROTEIN_KINASE_ST"/>
    <property type="match status" value="1"/>
</dbReference>
<dbReference type="AlphaFoldDB" id="A0A150GBD3"/>
<dbReference type="EMBL" id="LSYV01000039">
    <property type="protein sequence ID" value="KXZ47093.1"/>
    <property type="molecule type" value="Genomic_DNA"/>
</dbReference>
<evidence type="ECO:0000256" key="4">
    <source>
        <dbReference type="ARBA" id="ARBA00022840"/>
    </source>
</evidence>
<dbReference type="PANTHER" id="PTHR44329">
    <property type="entry name" value="SERINE/THREONINE-PROTEIN KINASE TNNI3K-RELATED"/>
    <property type="match status" value="1"/>
</dbReference>
<dbReference type="Gene3D" id="3.30.200.20">
    <property type="entry name" value="Phosphorylase Kinase, domain 1"/>
    <property type="match status" value="1"/>
</dbReference>
<dbReference type="Proteomes" id="UP000075714">
    <property type="component" value="Unassembled WGS sequence"/>
</dbReference>
<dbReference type="PROSITE" id="PS50011">
    <property type="entry name" value="PROTEIN_KINASE_DOM"/>
    <property type="match status" value="1"/>
</dbReference>
<evidence type="ECO:0000259" key="7">
    <source>
        <dbReference type="PROSITE" id="PS50011"/>
    </source>
</evidence>
<organism evidence="8 9">
    <name type="scientific">Gonium pectorale</name>
    <name type="common">Green alga</name>
    <dbReference type="NCBI Taxonomy" id="33097"/>
    <lineage>
        <taxon>Eukaryota</taxon>
        <taxon>Viridiplantae</taxon>
        <taxon>Chlorophyta</taxon>
        <taxon>core chlorophytes</taxon>
        <taxon>Chlorophyceae</taxon>
        <taxon>CS clade</taxon>
        <taxon>Chlamydomonadales</taxon>
        <taxon>Volvocaceae</taxon>
        <taxon>Gonium</taxon>
    </lineage>
</organism>
<reference evidence="9" key="1">
    <citation type="journal article" date="2016" name="Nat. Commun.">
        <title>The Gonium pectorale genome demonstrates co-option of cell cycle regulation during the evolution of multicellularity.</title>
        <authorList>
            <person name="Hanschen E.R."/>
            <person name="Marriage T.N."/>
            <person name="Ferris P.J."/>
            <person name="Hamaji T."/>
            <person name="Toyoda A."/>
            <person name="Fujiyama A."/>
            <person name="Neme R."/>
            <person name="Noguchi H."/>
            <person name="Minakuchi Y."/>
            <person name="Suzuki M."/>
            <person name="Kawai-Toyooka H."/>
            <person name="Smith D.R."/>
            <person name="Sparks H."/>
            <person name="Anderson J."/>
            <person name="Bakaric R."/>
            <person name="Luria V."/>
            <person name="Karger A."/>
            <person name="Kirschner M.W."/>
            <person name="Durand P.M."/>
            <person name="Michod R.E."/>
            <person name="Nozaki H."/>
            <person name="Olson B.J."/>
        </authorList>
    </citation>
    <scope>NUCLEOTIDE SEQUENCE [LARGE SCALE GENOMIC DNA]</scope>
    <source>
        <strain evidence="9">NIES-2863</strain>
    </source>
</reference>
<evidence type="ECO:0000313" key="9">
    <source>
        <dbReference type="Proteomes" id="UP000075714"/>
    </source>
</evidence>
<dbReference type="PROSITE" id="PS00107">
    <property type="entry name" value="PROTEIN_KINASE_ATP"/>
    <property type="match status" value="1"/>
</dbReference>
<feature type="compositionally biased region" description="Gly residues" evidence="6">
    <location>
        <begin position="63"/>
        <end position="96"/>
    </location>
</feature>
<evidence type="ECO:0000256" key="6">
    <source>
        <dbReference type="SAM" id="MobiDB-lite"/>
    </source>
</evidence>
<dbReference type="InterPro" id="IPR011009">
    <property type="entry name" value="Kinase-like_dom_sf"/>
</dbReference>
<keyword evidence="9" id="KW-1185">Reference proteome</keyword>
<feature type="binding site" evidence="5">
    <location>
        <position position="791"/>
    </location>
    <ligand>
        <name>ATP</name>
        <dbReference type="ChEBI" id="CHEBI:30616"/>
    </ligand>
</feature>
<dbReference type="Pfam" id="PF00069">
    <property type="entry name" value="Pkinase"/>
    <property type="match status" value="1"/>
</dbReference>
<sequence>MDNGMIAIRELDTTAPGPDGAPGGGGLVRWRDVLITCDDTEALDRPPRPGLWKPYPCAARPVGGSGSGTSNGSDKGGGGSDSVVGGGGNAGGNGGEGAEELRRVSASLLSAAKGPVFLSLISNISLASGFGYWDVPTLGEAGRLVLRGSPGAATTLDLAGREDAWVWEPPPSTANPTFAYLYDLTLVNLPYSSHPDSLSGLMALAALSFAVRPQSGGALSLAGPRLRLTRCTLVLPDEEVAYLKGRAEAAGAATVFNLALADARGTLNLSMQVVLLNCTLLSASAYAALPGAVPLLPQLRVWPPLLLHGNRTRALAQGPSGLAVAPGLEAALAGQEHVCGQAPGGAAVTFVGRRHDDTVSPAGQDLEGGITVSGEEAARPGAGLGSPSSPAAGDVCTVSGYAPELTAGRTFTNLKGVAGRFGLAAPLRLRNLVLYNLALGGSGPPLEGGDAAWANSSLPLWYFSLPRSAPPGDPTPLLLLDNVTLVVPEPEWRALAAAVLMRHAPQTLAAAQRAPRSPLQRAYAPPSPDLGQPVAAALARTAAAAWAAVAAPSLTAATLTAAIAAPAAAPLSLDSGSGVLVLASVRHYGWYGTHVTVTYALPPDAPPRASLLPYPELRLPYQELADANTAIDVDFTPATTLANRSAMAQALMRQIEATAGGQPQPSAPDAGGRGGSLLPPRVPPDGSAGGAVAAVTLAAGTEPQCNQAFLQDVSVYFSELQERLGRSEWMQMGAAECFPPAGPRSLQSVIQALQAELGCGSSDLQVSSVLGRGAFGVVYTGRWRSLPVAVKTMVVTDVEAGAEGRKQQQAVLEAAISLSMAHENVVATYTYLLKPLVQQPPSAVDGAADGGGSHDRSAGPNEITVADGGADAYKLYIVQELCNGGSLRQALAYGVAGSVRSGGSGRLLALRLALDVARGVAHVHACRIVHGDLKPDNVLLVVGDATAPCPGPASLHTISALASTRDPALPALTAKVADFGLSLPLSEDATHQSKRYQGTPARVAPEVALHGRLSQGSDVWSYGIMLIEFFYGCTFEEIAATLAAMLAGSGPAKMEYRTLCTLMLQASSVQCAVQFWHGLLHQLTYASID</sequence>
<evidence type="ECO:0000256" key="1">
    <source>
        <dbReference type="ARBA" id="ARBA00022679"/>
    </source>
</evidence>
<dbReference type="InterPro" id="IPR008271">
    <property type="entry name" value="Ser/Thr_kinase_AS"/>
</dbReference>
<evidence type="ECO:0000256" key="3">
    <source>
        <dbReference type="ARBA" id="ARBA00022777"/>
    </source>
</evidence>
<dbReference type="SMART" id="SM00220">
    <property type="entry name" value="S_TKc"/>
    <property type="match status" value="1"/>
</dbReference>
<keyword evidence="2 5" id="KW-0547">Nucleotide-binding</keyword>
<dbReference type="Gene3D" id="1.10.510.10">
    <property type="entry name" value="Transferase(Phosphotransferase) domain 1"/>
    <property type="match status" value="1"/>
</dbReference>
<accession>A0A150GBD3</accession>
<evidence type="ECO:0000256" key="2">
    <source>
        <dbReference type="ARBA" id="ARBA00022741"/>
    </source>
</evidence>
<dbReference type="OrthoDB" id="547759at2759"/>
<protein>
    <recommendedName>
        <fullName evidence="7">Protein kinase domain-containing protein</fullName>
    </recommendedName>
</protein>
<name>A0A150GBD3_GONPE</name>
<feature type="region of interest" description="Disordered" evidence="6">
    <location>
        <begin position="658"/>
        <end position="687"/>
    </location>
</feature>
<keyword evidence="4 5" id="KW-0067">ATP-binding</keyword>
<dbReference type="GO" id="GO:0004674">
    <property type="term" value="F:protein serine/threonine kinase activity"/>
    <property type="evidence" value="ECO:0007669"/>
    <property type="project" value="TreeGrafter"/>
</dbReference>
<evidence type="ECO:0000313" key="8">
    <source>
        <dbReference type="EMBL" id="KXZ47093.1"/>
    </source>
</evidence>
<proteinExistence type="predicted"/>
<feature type="domain" description="Protein kinase" evidence="7">
    <location>
        <begin position="764"/>
        <end position="1089"/>
    </location>
</feature>
<dbReference type="SUPFAM" id="SSF56112">
    <property type="entry name" value="Protein kinase-like (PK-like)"/>
    <property type="match status" value="1"/>
</dbReference>
<dbReference type="InterPro" id="IPR051681">
    <property type="entry name" value="Ser/Thr_Kinases-Pseudokinases"/>
</dbReference>
<gene>
    <name evidence="8" type="ORF">GPECTOR_38g330</name>
</gene>
<dbReference type="InterPro" id="IPR017441">
    <property type="entry name" value="Protein_kinase_ATP_BS"/>
</dbReference>
<keyword evidence="3" id="KW-0418">Kinase</keyword>
<comment type="caution">
    <text evidence="8">The sequence shown here is derived from an EMBL/GenBank/DDBJ whole genome shotgun (WGS) entry which is preliminary data.</text>
</comment>
<dbReference type="GO" id="GO:0005524">
    <property type="term" value="F:ATP binding"/>
    <property type="evidence" value="ECO:0007669"/>
    <property type="project" value="UniProtKB-UniRule"/>
</dbReference>
<feature type="region of interest" description="Disordered" evidence="6">
    <location>
        <begin position="62"/>
        <end position="98"/>
    </location>
</feature>
<dbReference type="PANTHER" id="PTHR44329:SF214">
    <property type="entry name" value="PROTEIN KINASE DOMAIN-CONTAINING PROTEIN"/>
    <property type="match status" value="1"/>
</dbReference>
<dbReference type="STRING" id="33097.A0A150GBD3"/>